<accession>A0A839QU83</accession>
<dbReference type="InterPro" id="IPR021391">
    <property type="entry name" value="DUF3027"/>
</dbReference>
<dbReference type="Proteomes" id="UP000568050">
    <property type="component" value="Unassembled WGS sequence"/>
</dbReference>
<feature type="compositionally biased region" description="Basic and acidic residues" evidence="1">
    <location>
        <begin position="153"/>
        <end position="162"/>
    </location>
</feature>
<protein>
    <recommendedName>
        <fullName evidence="4">DUF3027 domain-containing protein</fullName>
    </recommendedName>
</protein>
<reference evidence="2 3" key="1">
    <citation type="submission" date="2020-08" db="EMBL/GenBank/DDBJ databases">
        <title>Sequencing the genomes of 1000 actinobacteria strains.</title>
        <authorList>
            <person name="Klenk H.-P."/>
        </authorList>
    </citation>
    <scope>NUCLEOTIDE SEQUENCE [LARGE SCALE GENOMIC DNA]</scope>
    <source>
        <strain evidence="2 3">DSM 23040</strain>
    </source>
</reference>
<sequence length="317" mass="34484">MTKKAKLDAVSAAAVDLAAEALVDVTESGQVGAHVRAEATGERLVTHVFESTIEGYAGWYWIVTLARAPRAKQPTVCETALVPGDDALLAPEWKPWAERLRPSDVGADDVLPYREFDERLEQGFEQTDAAEEDRAVQWELGLGRPRVLSREGREEAATRWHGSDFGPKPLSNRRRRGTVQAHCSSCGFLSLLSGSLRQEFGVCTNEWSPADGRVVSLQYGCGAHSETRSGDESTGEELPPAVLDDNEVDFVDRFEEKSIIDEKLLQKEIEKAAKADAAKADAAKAEDGKRDGAEADGAKADQADDSTRDDVANEDQA</sequence>
<evidence type="ECO:0000313" key="3">
    <source>
        <dbReference type="Proteomes" id="UP000568050"/>
    </source>
</evidence>
<evidence type="ECO:0000313" key="2">
    <source>
        <dbReference type="EMBL" id="MBB3023198.1"/>
    </source>
</evidence>
<evidence type="ECO:0000256" key="1">
    <source>
        <dbReference type="SAM" id="MobiDB-lite"/>
    </source>
</evidence>
<organism evidence="2 3">
    <name type="scientific">Helcobacillus massiliensis</name>
    <dbReference type="NCBI Taxonomy" id="521392"/>
    <lineage>
        <taxon>Bacteria</taxon>
        <taxon>Bacillati</taxon>
        <taxon>Actinomycetota</taxon>
        <taxon>Actinomycetes</taxon>
        <taxon>Micrococcales</taxon>
        <taxon>Dermabacteraceae</taxon>
        <taxon>Helcobacillus</taxon>
    </lineage>
</organism>
<evidence type="ECO:0008006" key="4">
    <source>
        <dbReference type="Google" id="ProtNLM"/>
    </source>
</evidence>
<dbReference type="AlphaFoldDB" id="A0A839QU83"/>
<gene>
    <name evidence="2" type="ORF">FHX50_001483</name>
</gene>
<dbReference type="RefSeq" id="WP_183376171.1">
    <property type="nucleotide sequence ID" value="NZ_CBCSFZ010000006.1"/>
</dbReference>
<comment type="caution">
    <text evidence="2">The sequence shown here is derived from an EMBL/GenBank/DDBJ whole genome shotgun (WGS) entry which is preliminary data.</text>
</comment>
<proteinExistence type="predicted"/>
<feature type="region of interest" description="Disordered" evidence="1">
    <location>
        <begin position="153"/>
        <end position="173"/>
    </location>
</feature>
<dbReference type="Pfam" id="PF11228">
    <property type="entry name" value="DUF3027"/>
    <property type="match status" value="1"/>
</dbReference>
<feature type="compositionally biased region" description="Basic and acidic residues" evidence="1">
    <location>
        <begin position="275"/>
        <end position="311"/>
    </location>
</feature>
<feature type="region of interest" description="Disordered" evidence="1">
    <location>
        <begin position="275"/>
        <end position="317"/>
    </location>
</feature>
<dbReference type="EMBL" id="JACHWP010000003">
    <property type="protein sequence ID" value="MBB3023198.1"/>
    <property type="molecule type" value="Genomic_DNA"/>
</dbReference>
<feature type="region of interest" description="Disordered" evidence="1">
    <location>
        <begin position="224"/>
        <end position="243"/>
    </location>
</feature>
<name>A0A839QU83_9MICO</name>
<keyword evidence="3" id="KW-1185">Reference proteome</keyword>